<evidence type="ECO:0000256" key="1">
    <source>
        <dbReference type="SAM" id="Coils"/>
    </source>
</evidence>
<feature type="compositionally biased region" description="Polar residues" evidence="2">
    <location>
        <begin position="101"/>
        <end position="117"/>
    </location>
</feature>
<comment type="caution">
    <text evidence="5">The sequence shown here is derived from an EMBL/GenBank/DDBJ whole genome shotgun (WGS) entry which is preliminary data.</text>
</comment>
<protein>
    <recommendedName>
        <fullName evidence="4">G domain-containing protein</fullName>
    </recommendedName>
</protein>
<feature type="coiled-coil region" evidence="1">
    <location>
        <begin position="395"/>
        <end position="476"/>
    </location>
</feature>
<dbReference type="Proteomes" id="UP000799444">
    <property type="component" value="Unassembled WGS sequence"/>
</dbReference>
<feature type="coiled-coil region" evidence="1">
    <location>
        <begin position="618"/>
        <end position="662"/>
    </location>
</feature>
<reference evidence="5" key="1">
    <citation type="journal article" date="2020" name="Stud. Mycol.">
        <title>101 Dothideomycetes genomes: a test case for predicting lifestyles and emergence of pathogens.</title>
        <authorList>
            <person name="Haridas S."/>
            <person name="Albert R."/>
            <person name="Binder M."/>
            <person name="Bloem J."/>
            <person name="Labutti K."/>
            <person name="Salamov A."/>
            <person name="Andreopoulos B."/>
            <person name="Baker S."/>
            <person name="Barry K."/>
            <person name="Bills G."/>
            <person name="Bluhm B."/>
            <person name="Cannon C."/>
            <person name="Castanera R."/>
            <person name="Culley D."/>
            <person name="Daum C."/>
            <person name="Ezra D."/>
            <person name="Gonzalez J."/>
            <person name="Henrissat B."/>
            <person name="Kuo A."/>
            <person name="Liang C."/>
            <person name="Lipzen A."/>
            <person name="Lutzoni F."/>
            <person name="Magnuson J."/>
            <person name="Mondo S."/>
            <person name="Nolan M."/>
            <person name="Ohm R."/>
            <person name="Pangilinan J."/>
            <person name="Park H.-J."/>
            <person name="Ramirez L."/>
            <person name="Alfaro M."/>
            <person name="Sun H."/>
            <person name="Tritt A."/>
            <person name="Yoshinaga Y."/>
            <person name="Zwiers L.-H."/>
            <person name="Turgeon B."/>
            <person name="Goodwin S."/>
            <person name="Spatafora J."/>
            <person name="Crous P."/>
            <person name="Grigoriev I."/>
        </authorList>
    </citation>
    <scope>NUCLEOTIDE SEQUENCE</scope>
    <source>
        <strain evidence="5">CBS 125425</strain>
    </source>
</reference>
<evidence type="ECO:0000256" key="3">
    <source>
        <dbReference type="SAM" id="Phobius"/>
    </source>
</evidence>
<dbReference type="Pfam" id="PF01926">
    <property type="entry name" value="MMR_HSR1"/>
    <property type="match status" value="1"/>
</dbReference>
<dbReference type="InterPro" id="IPR006073">
    <property type="entry name" value="GTP-bd"/>
</dbReference>
<organism evidence="5 6">
    <name type="scientific">Polyplosphaeria fusca</name>
    <dbReference type="NCBI Taxonomy" id="682080"/>
    <lineage>
        <taxon>Eukaryota</taxon>
        <taxon>Fungi</taxon>
        <taxon>Dikarya</taxon>
        <taxon>Ascomycota</taxon>
        <taxon>Pezizomycotina</taxon>
        <taxon>Dothideomycetes</taxon>
        <taxon>Pleosporomycetidae</taxon>
        <taxon>Pleosporales</taxon>
        <taxon>Tetraplosphaeriaceae</taxon>
        <taxon>Polyplosphaeria</taxon>
    </lineage>
</organism>
<keyword evidence="3" id="KW-1133">Transmembrane helix</keyword>
<dbReference type="AlphaFoldDB" id="A0A9P4QSL4"/>
<proteinExistence type="predicted"/>
<feature type="transmembrane region" description="Helical" evidence="3">
    <location>
        <begin position="561"/>
        <end position="577"/>
    </location>
</feature>
<dbReference type="InterPro" id="IPR027417">
    <property type="entry name" value="P-loop_NTPase"/>
</dbReference>
<feature type="region of interest" description="Disordered" evidence="2">
    <location>
        <begin position="47"/>
        <end position="117"/>
    </location>
</feature>
<dbReference type="OrthoDB" id="8954335at2759"/>
<feature type="transmembrane region" description="Helical" evidence="3">
    <location>
        <begin position="534"/>
        <end position="555"/>
    </location>
</feature>
<feature type="domain" description="G" evidence="4">
    <location>
        <begin position="167"/>
        <end position="237"/>
    </location>
</feature>
<evidence type="ECO:0000259" key="4">
    <source>
        <dbReference type="Pfam" id="PF01926"/>
    </source>
</evidence>
<evidence type="ECO:0000313" key="5">
    <source>
        <dbReference type="EMBL" id="KAF2730643.1"/>
    </source>
</evidence>
<dbReference type="SUPFAM" id="SSF52540">
    <property type="entry name" value="P-loop containing nucleoside triphosphate hydrolases"/>
    <property type="match status" value="1"/>
</dbReference>
<keyword evidence="6" id="KW-1185">Reference proteome</keyword>
<keyword evidence="3" id="KW-0812">Transmembrane</keyword>
<gene>
    <name evidence="5" type="ORF">EJ04DRAFT_500188</name>
</gene>
<evidence type="ECO:0000256" key="2">
    <source>
        <dbReference type="SAM" id="MobiDB-lite"/>
    </source>
</evidence>
<name>A0A9P4QSL4_9PLEO</name>
<accession>A0A9P4QSL4</accession>
<feature type="region of interest" description="Disordered" evidence="2">
    <location>
        <begin position="1"/>
        <end position="33"/>
    </location>
</feature>
<feature type="compositionally biased region" description="Basic residues" evidence="2">
    <location>
        <begin position="1"/>
        <end position="14"/>
    </location>
</feature>
<feature type="transmembrane region" description="Helical" evidence="3">
    <location>
        <begin position="501"/>
        <end position="522"/>
    </location>
</feature>
<sequence length="676" mass="76862">MKLKLPSLRRRKSKMSTENTGGEPGGGDKEVNVPTALPVAEKETYNEYGHHKETHYSPESNYTPPGSWAPTATATTSQAGSRCSGSPLADSYPEHVGNTRPMEQQAYSPKATTRSPAQPSSLKWLLLVVLTISVAIATWAKLPRPLLFPTTECVPLQSEFAPTGPIIALMGGTGTGKSSFIRNLGGRDSKGCLPKIGHGLQSCTKQVTWYSASFNDEKYTVLDTPGFDDVALTDSEILQDLATELANIYRGERHLAGLVYLHDISQVKMGKAKYKNLQLFQKLVGSSSLKNVVLATTHWSSASRKDMQPRENELQSTYWAEMIKHGSRVWRHDGTTLSAQKISGALITKRAMIPKITDELVNKKLSFGQTEAGKMVSEDLDSFGKDMKDDIAILNKRLQSMAKENADNAQKFKEEKERLQSDMMAGAKKNLDELKEQLARDKQARDEEIRSLKEESENYKKMLKDTENSQKRMRQRLKARKSKPILHAPLHMDTTRSYPSLSSIFSIIFWLAESICVIIWTVKVCTSSSPNDTAVFALVAQWMAVIWVPFCWLFWRQGPGIIYTFIVIIIVTSITFYRQLVQAYFLGFITGVSKERERHEERRAVTNSYETKALEYKQQQVARDREKLERREKKVENLEKRARKLERREARADEEREYYRNRRCCYIGCYKCRRNY</sequence>
<dbReference type="EMBL" id="ML996213">
    <property type="protein sequence ID" value="KAF2730643.1"/>
    <property type="molecule type" value="Genomic_DNA"/>
</dbReference>
<evidence type="ECO:0000313" key="6">
    <source>
        <dbReference type="Proteomes" id="UP000799444"/>
    </source>
</evidence>
<dbReference type="GO" id="GO:0005525">
    <property type="term" value="F:GTP binding"/>
    <property type="evidence" value="ECO:0007669"/>
    <property type="project" value="InterPro"/>
</dbReference>
<feature type="compositionally biased region" description="Polar residues" evidence="2">
    <location>
        <begin position="57"/>
        <end position="84"/>
    </location>
</feature>
<dbReference type="Gene3D" id="3.40.50.300">
    <property type="entry name" value="P-loop containing nucleotide triphosphate hydrolases"/>
    <property type="match status" value="1"/>
</dbReference>
<keyword evidence="3" id="KW-0472">Membrane</keyword>
<feature type="compositionally biased region" description="Basic and acidic residues" evidence="2">
    <location>
        <begin position="47"/>
        <end position="56"/>
    </location>
</feature>
<keyword evidence="1" id="KW-0175">Coiled coil</keyword>